<accession>A0ABX6NFB4</accession>
<gene>
    <name evidence="7" type="ORF">E8L03_10270</name>
</gene>
<dbReference type="Proteomes" id="UP000503251">
    <property type="component" value="Chromosome"/>
</dbReference>
<evidence type="ECO:0000256" key="6">
    <source>
        <dbReference type="RuleBase" id="RU004466"/>
    </source>
</evidence>
<evidence type="ECO:0000256" key="3">
    <source>
        <dbReference type="ARBA" id="ARBA00022679"/>
    </source>
</evidence>
<keyword evidence="4" id="KW-0479">Metal-binding</keyword>
<dbReference type="SUPFAM" id="SSF48576">
    <property type="entry name" value="Terpenoid synthases"/>
    <property type="match status" value="1"/>
</dbReference>
<dbReference type="InterPro" id="IPR033749">
    <property type="entry name" value="Polyprenyl_synt_CS"/>
</dbReference>
<evidence type="ECO:0000256" key="5">
    <source>
        <dbReference type="ARBA" id="ARBA00022842"/>
    </source>
</evidence>
<dbReference type="Gene3D" id="1.10.600.10">
    <property type="entry name" value="Farnesyl Diphosphate Synthase"/>
    <property type="match status" value="1"/>
</dbReference>
<evidence type="ECO:0000313" key="8">
    <source>
        <dbReference type="Proteomes" id="UP000503251"/>
    </source>
</evidence>
<dbReference type="PROSITE" id="PS00444">
    <property type="entry name" value="POLYPRENYL_SYNTHASE_2"/>
    <property type="match status" value="1"/>
</dbReference>
<name>A0ABX6NFB4_9BACT</name>
<dbReference type="RefSeq" id="WP_171267296.1">
    <property type="nucleotide sequence ID" value="NZ_CP039543.1"/>
</dbReference>
<evidence type="ECO:0000256" key="1">
    <source>
        <dbReference type="ARBA" id="ARBA00001946"/>
    </source>
</evidence>
<organism evidence="7 8">
    <name type="scientific">Oceanidesulfovibrio marinus</name>
    <dbReference type="NCBI Taxonomy" id="370038"/>
    <lineage>
        <taxon>Bacteria</taxon>
        <taxon>Pseudomonadati</taxon>
        <taxon>Thermodesulfobacteriota</taxon>
        <taxon>Desulfovibrionia</taxon>
        <taxon>Desulfovibrionales</taxon>
        <taxon>Desulfovibrionaceae</taxon>
        <taxon>Oceanidesulfovibrio</taxon>
    </lineage>
</organism>
<comment type="cofactor">
    <cofactor evidence="1">
        <name>Mg(2+)</name>
        <dbReference type="ChEBI" id="CHEBI:18420"/>
    </cofactor>
</comment>
<keyword evidence="5" id="KW-0460">Magnesium</keyword>
<dbReference type="PANTHER" id="PTHR12001:SF69">
    <property type="entry name" value="ALL TRANS-POLYPRENYL-DIPHOSPHATE SYNTHASE PDSS1"/>
    <property type="match status" value="1"/>
</dbReference>
<dbReference type="InterPro" id="IPR008949">
    <property type="entry name" value="Isoprenoid_synthase_dom_sf"/>
</dbReference>
<evidence type="ECO:0000256" key="2">
    <source>
        <dbReference type="ARBA" id="ARBA00006706"/>
    </source>
</evidence>
<dbReference type="SFLD" id="SFLDS00005">
    <property type="entry name" value="Isoprenoid_Synthase_Type_I"/>
    <property type="match status" value="1"/>
</dbReference>
<keyword evidence="8" id="KW-1185">Reference proteome</keyword>
<dbReference type="EMBL" id="CP039543">
    <property type="protein sequence ID" value="QJT09302.1"/>
    <property type="molecule type" value="Genomic_DNA"/>
</dbReference>
<protein>
    <submittedName>
        <fullName evidence="7">Polyprenyl synthetase family protein</fullName>
    </submittedName>
</protein>
<dbReference type="PANTHER" id="PTHR12001">
    <property type="entry name" value="GERANYLGERANYL PYROPHOSPHATE SYNTHASE"/>
    <property type="match status" value="1"/>
</dbReference>
<dbReference type="InterPro" id="IPR000092">
    <property type="entry name" value="Polyprenyl_synt"/>
</dbReference>
<evidence type="ECO:0000313" key="7">
    <source>
        <dbReference type="EMBL" id="QJT09302.1"/>
    </source>
</evidence>
<evidence type="ECO:0000256" key="4">
    <source>
        <dbReference type="ARBA" id="ARBA00022723"/>
    </source>
</evidence>
<reference evidence="7 8" key="1">
    <citation type="submission" date="2019-04" db="EMBL/GenBank/DDBJ databases">
        <title>Isolation and culture of sulfate reducing bacteria from the cold seep of the South China Sea.</title>
        <authorList>
            <person name="Sun C."/>
            <person name="Liu R."/>
        </authorList>
    </citation>
    <scope>NUCLEOTIDE SEQUENCE [LARGE SCALE GENOMIC DNA]</scope>
    <source>
        <strain evidence="7 8">CS1</strain>
    </source>
</reference>
<comment type="similarity">
    <text evidence="2 6">Belongs to the FPP/GGPP synthase family.</text>
</comment>
<proteinExistence type="inferred from homology"/>
<keyword evidence="3 6" id="KW-0808">Transferase</keyword>
<dbReference type="SFLD" id="SFLDG01017">
    <property type="entry name" value="Polyprenyl_Transferase_Like"/>
    <property type="match status" value="1"/>
</dbReference>
<dbReference type="PROSITE" id="PS00723">
    <property type="entry name" value="POLYPRENYL_SYNTHASE_1"/>
    <property type="match status" value="1"/>
</dbReference>
<dbReference type="CDD" id="cd00685">
    <property type="entry name" value="Trans_IPPS_HT"/>
    <property type="match status" value="1"/>
</dbReference>
<sequence>MHALIAYMGNELPTINEHLDSCVRRLDPFVQPIARHVLNAGGKRLRPLLTLISFRAFGGQGDPYPMASSLELLHSATLLHDDILDRADLRRGRPSAHLVYGRHAAILGGDALLALGNKIVAEYGDARLTNAISEAIMATATGEIREIAQVGNMSLTNAEYLEIVTGKTAYLIEAATRCGALLAGADNAGVEQAAQFGLNLGIAFQLVDDVLDYASSEEEAGKTVAADLREGKATLPLILYLESAAPEERNELQELVRRIGITDMGNTGAGTQSDDVQNNKGRAMSQQDLDLVIAAVQRVRETGAVERGREIAAGYAEAARASLQGLPPSPETELLGEALEYVVRRNK</sequence>
<dbReference type="Pfam" id="PF00348">
    <property type="entry name" value="polyprenyl_synt"/>
    <property type="match status" value="1"/>
</dbReference>